<gene>
    <name evidence="8" type="ORF">FKV42_05020</name>
</gene>
<dbReference type="Pfam" id="PF01935">
    <property type="entry name" value="DUF87"/>
    <property type="match status" value="1"/>
</dbReference>
<dbReference type="InterPro" id="IPR027417">
    <property type="entry name" value="P-loop_NTPase"/>
</dbReference>
<evidence type="ECO:0000313" key="8">
    <source>
        <dbReference type="EMBL" id="TQD26124.1"/>
    </source>
</evidence>
<dbReference type="Proteomes" id="UP000319335">
    <property type="component" value="Unassembled WGS sequence"/>
</dbReference>
<keyword evidence="8" id="KW-0547">Nucleotide-binding</keyword>
<dbReference type="AlphaFoldDB" id="A0A7Z8P4W0"/>
<sequence>MVRGSVGVIFGETGTFEFKVMVFDSSKVYRGAYVKVWHDASSDEKDHTWVLGQVMAIKRYSDSFSIEEAMKGQRADKSDDKIVAEVTIIGSRDETGMLRAPVIPFSPGSPIFAADEGLTRSVLGLTGNEMNIGMLEGTNIKVQLSVNSLVQKHCSILAKTGSGKSYTASVLLEELLDQNIPLLILDPHSEYSSLKVEGEGGEEDFKRFGVKPKGYGNSIKVYTPASKVINPDADDLFRLNGMNLTVKDLTSIFPDNFSTTHTGILYEAIQKVRAEMETYTIEDIIFEVGNDKSKAKWNVINVLEQIRDTNILSPNPTSITELFQKGKASVIDFKGVAPELQSMIVASLCSSLFEARKLNQIPPGMLVVEEAHNYAPEKGFSKTSSTDILRTIASEGRKFGLGMMVISQRPARVDKNVLSQCGTQVIMKVTNPNDLKAISKGLEGVTSYVEEELMRLPPGVAMLVSNEIERPVLVDIRIRKSKHGGESVNVLKAARTATPPPPPEFATSQSHEPAVPTPVRRAVPVASTVQAHEHDVLDIPVVDSPGQDTNFTPPPKRQPSRPPRIESKNAEESEGGGKLFKKLFRANR</sequence>
<name>A0A7Z8P4W0_9EURY</name>
<reference evidence="8 9" key="1">
    <citation type="submission" date="2019-06" db="EMBL/GenBank/DDBJ databases">
        <title>Draft genome sequence of Methanolobus vulcani B1d.</title>
        <authorList>
            <person name="Creighbaum A.J."/>
            <person name="Ticak T."/>
            <person name="Hariraju D."/>
            <person name="Arivett B.A."/>
            <person name="Ferguson D.J.Jr."/>
        </authorList>
    </citation>
    <scope>NUCLEOTIDE SEQUENCE [LARGE SCALE GENOMIC DNA]</scope>
    <source>
        <strain evidence="8 9">B1d</strain>
    </source>
</reference>
<evidence type="ECO:0000256" key="3">
    <source>
        <dbReference type="ARBA" id="ARBA00048954"/>
    </source>
</evidence>
<evidence type="ECO:0000313" key="9">
    <source>
        <dbReference type="Proteomes" id="UP000319335"/>
    </source>
</evidence>
<feature type="region of interest" description="Disordered" evidence="5">
    <location>
        <begin position="530"/>
        <end position="588"/>
    </location>
</feature>
<evidence type="ECO:0000256" key="1">
    <source>
        <dbReference type="ARBA" id="ARBA00007816"/>
    </source>
</evidence>
<evidence type="ECO:0000259" key="7">
    <source>
        <dbReference type="Pfam" id="PF09378"/>
    </source>
</evidence>
<dbReference type="GO" id="GO:0043138">
    <property type="term" value="F:3'-5' DNA helicase activity"/>
    <property type="evidence" value="ECO:0007669"/>
    <property type="project" value="UniProtKB-EC"/>
</dbReference>
<comment type="caution">
    <text evidence="8">The sequence shown here is derived from an EMBL/GenBank/DDBJ whole genome shotgun (WGS) entry which is preliminary data.</text>
</comment>
<dbReference type="OrthoDB" id="107033at2157"/>
<evidence type="ECO:0000256" key="2">
    <source>
        <dbReference type="ARBA" id="ARBA00034617"/>
    </source>
</evidence>
<feature type="compositionally biased region" description="Basic residues" evidence="5">
    <location>
        <begin position="579"/>
        <end position="588"/>
    </location>
</feature>
<organism evidence="8 9">
    <name type="scientific">Methanolobus vulcani</name>
    <dbReference type="NCBI Taxonomy" id="38026"/>
    <lineage>
        <taxon>Archaea</taxon>
        <taxon>Methanobacteriati</taxon>
        <taxon>Methanobacteriota</taxon>
        <taxon>Stenosarchaea group</taxon>
        <taxon>Methanomicrobia</taxon>
        <taxon>Methanosarcinales</taxon>
        <taxon>Methanosarcinaceae</taxon>
        <taxon>Methanolobus</taxon>
    </lineage>
</organism>
<dbReference type="InterPro" id="IPR002789">
    <property type="entry name" value="HerA_central"/>
</dbReference>
<dbReference type="InterPro" id="IPR008571">
    <property type="entry name" value="HerA-like"/>
</dbReference>
<comment type="catalytic activity">
    <reaction evidence="2">
        <text>Couples ATP hydrolysis with the unwinding of duplex DNA by translocating in the 3'-5' direction.</text>
        <dbReference type="EC" id="5.6.2.4"/>
    </reaction>
</comment>
<dbReference type="PANTHER" id="PTHR42957">
    <property type="entry name" value="HELICASE MJ1565-RELATED"/>
    <property type="match status" value="1"/>
</dbReference>
<evidence type="ECO:0000259" key="6">
    <source>
        <dbReference type="Pfam" id="PF01935"/>
    </source>
</evidence>
<keyword evidence="8" id="KW-0067">ATP-binding</keyword>
<proteinExistence type="inferred from homology"/>
<comment type="catalytic activity">
    <reaction evidence="4">
        <text>ATP + H2O = ADP + phosphate + H(+)</text>
        <dbReference type="Rhea" id="RHEA:13065"/>
        <dbReference type="ChEBI" id="CHEBI:15377"/>
        <dbReference type="ChEBI" id="CHEBI:15378"/>
        <dbReference type="ChEBI" id="CHEBI:30616"/>
        <dbReference type="ChEBI" id="CHEBI:43474"/>
        <dbReference type="ChEBI" id="CHEBI:456216"/>
        <dbReference type="EC" id="5.6.2.4"/>
    </reaction>
</comment>
<evidence type="ECO:0000256" key="4">
    <source>
        <dbReference type="ARBA" id="ARBA00048988"/>
    </source>
</evidence>
<accession>A0A7Z8P4W0</accession>
<feature type="domain" description="Helicase HerA central" evidence="6">
    <location>
        <begin position="131"/>
        <end position="350"/>
    </location>
</feature>
<dbReference type="Gene3D" id="3.40.50.300">
    <property type="entry name" value="P-loop containing nucleotide triphosphate hydrolases"/>
    <property type="match status" value="2"/>
</dbReference>
<dbReference type="RefSeq" id="WP_154809161.1">
    <property type="nucleotide sequence ID" value="NZ_VIAQ01000012.1"/>
</dbReference>
<dbReference type="GO" id="GO:0043139">
    <property type="term" value="F:5'-3' DNA helicase activity"/>
    <property type="evidence" value="ECO:0007669"/>
    <property type="project" value="UniProtKB-EC"/>
</dbReference>
<feature type="domain" description="Helicase HerA barrel" evidence="7">
    <location>
        <begin position="6"/>
        <end position="93"/>
    </location>
</feature>
<dbReference type="SUPFAM" id="SSF52540">
    <property type="entry name" value="P-loop containing nucleoside triphosphate hydrolases"/>
    <property type="match status" value="1"/>
</dbReference>
<feature type="region of interest" description="Disordered" evidence="5">
    <location>
        <begin position="495"/>
        <end position="518"/>
    </location>
</feature>
<keyword evidence="9" id="KW-1185">Reference proteome</keyword>
<comment type="catalytic activity">
    <reaction evidence="3">
        <text>ATP + H2O = ADP + phosphate + H(+)</text>
        <dbReference type="Rhea" id="RHEA:13065"/>
        <dbReference type="ChEBI" id="CHEBI:15377"/>
        <dbReference type="ChEBI" id="CHEBI:15378"/>
        <dbReference type="ChEBI" id="CHEBI:30616"/>
        <dbReference type="ChEBI" id="CHEBI:43474"/>
        <dbReference type="ChEBI" id="CHEBI:456216"/>
        <dbReference type="EC" id="5.6.2.3"/>
    </reaction>
</comment>
<evidence type="ECO:0000256" key="5">
    <source>
        <dbReference type="SAM" id="MobiDB-lite"/>
    </source>
</evidence>
<feature type="compositionally biased region" description="Pro residues" evidence="5">
    <location>
        <begin position="552"/>
        <end position="562"/>
    </location>
</feature>
<dbReference type="EMBL" id="VIAQ01000012">
    <property type="protein sequence ID" value="TQD26124.1"/>
    <property type="molecule type" value="Genomic_DNA"/>
</dbReference>
<dbReference type="InterPro" id="IPR018538">
    <property type="entry name" value="HerA_barrel_dom"/>
</dbReference>
<comment type="similarity">
    <text evidence="1">Belongs to the HerA family.</text>
</comment>
<protein>
    <submittedName>
        <fullName evidence="8">ATP-binding protein</fullName>
    </submittedName>
</protein>
<dbReference type="GO" id="GO:0005524">
    <property type="term" value="F:ATP binding"/>
    <property type="evidence" value="ECO:0007669"/>
    <property type="project" value="UniProtKB-KW"/>
</dbReference>
<dbReference type="Pfam" id="PF09378">
    <property type="entry name" value="HAS-barrel"/>
    <property type="match status" value="1"/>
</dbReference>
<dbReference type="PANTHER" id="PTHR42957:SF2">
    <property type="entry name" value="HELICASE HERA CENTRAL DOMAIN-CONTAINING PROTEIN"/>
    <property type="match status" value="1"/>
</dbReference>